<organism evidence="1 2">
    <name type="scientific">Moraxella caviae</name>
    <dbReference type="NCBI Taxonomy" id="34060"/>
    <lineage>
        <taxon>Bacteria</taxon>
        <taxon>Pseudomonadati</taxon>
        <taxon>Pseudomonadota</taxon>
        <taxon>Gammaproteobacteria</taxon>
        <taxon>Moraxellales</taxon>
        <taxon>Moraxellaceae</taxon>
        <taxon>Moraxella</taxon>
    </lineage>
</organism>
<comment type="caution">
    <text evidence="1">The sequence shown here is derived from an EMBL/GenBank/DDBJ whole genome shotgun (WGS) entry which is preliminary data.</text>
</comment>
<keyword evidence="2" id="KW-1185">Reference proteome</keyword>
<sequence>MLAAAWLLADYAHEIGRFGKWRLLLRQRIANMQRLTRRGLHQVCMTLGGDDGFVCQSFTSQKTALRV</sequence>
<evidence type="ECO:0000313" key="2">
    <source>
        <dbReference type="Proteomes" id="UP000190435"/>
    </source>
</evidence>
<evidence type="ECO:0000313" key="1">
    <source>
        <dbReference type="EMBL" id="OOR92339.1"/>
    </source>
</evidence>
<name>A0A1T0A9M6_9GAMM</name>
<reference evidence="1 2" key="1">
    <citation type="submission" date="2017-02" db="EMBL/GenBank/DDBJ databases">
        <title>Draft genome sequence of Moraxella caviae CCUG 355 type strain.</title>
        <authorList>
            <person name="Engstrom-Jakobsson H."/>
            <person name="Salva-Serra F."/>
            <person name="Thorell K."/>
            <person name="Gonzales-Siles L."/>
            <person name="Karlsson R."/>
            <person name="Boulund F."/>
            <person name="Engstrand L."/>
            <person name="Moore E."/>
        </authorList>
    </citation>
    <scope>NUCLEOTIDE SEQUENCE [LARGE SCALE GENOMIC DNA]</scope>
    <source>
        <strain evidence="1 2">CCUG 355</strain>
    </source>
</reference>
<dbReference type="STRING" id="34060.B0181_01735"/>
<proteinExistence type="predicted"/>
<dbReference type="AlphaFoldDB" id="A0A1T0A9M6"/>
<dbReference type="Proteomes" id="UP000190435">
    <property type="component" value="Unassembled WGS sequence"/>
</dbReference>
<accession>A0A1T0A9M6</accession>
<dbReference type="EMBL" id="MUXU01000015">
    <property type="protein sequence ID" value="OOR92339.1"/>
    <property type="molecule type" value="Genomic_DNA"/>
</dbReference>
<gene>
    <name evidence="1" type="ORF">B0181_01735</name>
</gene>
<protein>
    <submittedName>
        <fullName evidence="1">Uncharacterized protein</fullName>
    </submittedName>
</protein>